<dbReference type="PROSITE" id="PS50125">
    <property type="entry name" value="GUANYLATE_CYCLASE_2"/>
    <property type="match status" value="1"/>
</dbReference>
<dbReference type="SUPFAM" id="SSF55073">
    <property type="entry name" value="Nucleotide cyclase"/>
    <property type="match status" value="1"/>
</dbReference>
<evidence type="ECO:0000256" key="13">
    <source>
        <dbReference type="ARBA" id="ARBA00023239"/>
    </source>
</evidence>
<dbReference type="PANTHER" id="PTHR11920">
    <property type="entry name" value="GUANYLYL CYCLASE"/>
    <property type="match status" value="1"/>
</dbReference>
<dbReference type="SMART" id="SM00044">
    <property type="entry name" value="CYCc"/>
    <property type="match status" value="1"/>
</dbReference>
<evidence type="ECO:0000256" key="18">
    <source>
        <dbReference type="SAM" id="Phobius"/>
    </source>
</evidence>
<evidence type="ECO:0000256" key="1">
    <source>
        <dbReference type="ARBA" id="ARBA00001593"/>
    </source>
</evidence>
<dbReference type="GO" id="GO:0046872">
    <property type="term" value="F:metal ion binding"/>
    <property type="evidence" value="ECO:0007669"/>
    <property type="project" value="UniProtKB-KW"/>
</dbReference>
<feature type="domain" description="Guanylate cyclase" evidence="19">
    <location>
        <begin position="223"/>
        <end position="352"/>
    </location>
</feature>
<comment type="similarity">
    <text evidence="17">Belongs to the adenylyl cyclase class-4/guanylyl cyclase family.</text>
</comment>
<evidence type="ECO:0000256" key="6">
    <source>
        <dbReference type="ARBA" id="ARBA00022723"/>
    </source>
</evidence>
<keyword evidence="12 18" id="KW-0472">Membrane</keyword>
<evidence type="ECO:0000256" key="10">
    <source>
        <dbReference type="ARBA" id="ARBA00022989"/>
    </source>
</evidence>
<keyword evidence="10 18" id="KW-1133">Transmembrane helix</keyword>
<evidence type="ECO:0000256" key="8">
    <source>
        <dbReference type="ARBA" id="ARBA00022840"/>
    </source>
</evidence>
<keyword evidence="11" id="KW-0115">cAMP biosynthesis</keyword>
<dbReference type="GO" id="GO:0035556">
    <property type="term" value="P:intracellular signal transduction"/>
    <property type="evidence" value="ECO:0007669"/>
    <property type="project" value="InterPro"/>
</dbReference>
<evidence type="ECO:0000256" key="12">
    <source>
        <dbReference type="ARBA" id="ARBA00023136"/>
    </source>
</evidence>
<keyword evidence="7" id="KW-0547">Nucleotide-binding</keyword>
<dbReference type="GO" id="GO:0005886">
    <property type="term" value="C:plasma membrane"/>
    <property type="evidence" value="ECO:0007669"/>
    <property type="project" value="UniProtKB-ARBA"/>
</dbReference>
<dbReference type="PROSITE" id="PS00452">
    <property type="entry name" value="GUANYLATE_CYCLASE_1"/>
    <property type="match status" value="1"/>
</dbReference>
<evidence type="ECO:0000259" key="19">
    <source>
        <dbReference type="PROSITE" id="PS50125"/>
    </source>
</evidence>
<feature type="transmembrane region" description="Helical" evidence="18">
    <location>
        <begin position="103"/>
        <end position="120"/>
    </location>
</feature>
<dbReference type="FunFam" id="3.30.70.1230:FF:000033">
    <property type="entry name" value="Adenylate cyclase"/>
    <property type="match status" value="1"/>
</dbReference>
<comment type="catalytic activity">
    <reaction evidence="1">
        <text>ATP = 3',5'-cyclic AMP + diphosphate</text>
        <dbReference type="Rhea" id="RHEA:15389"/>
        <dbReference type="ChEBI" id="CHEBI:30616"/>
        <dbReference type="ChEBI" id="CHEBI:33019"/>
        <dbReference type="ChEBI" id="CHEBI:58165"/>
        <dbReference type="EC" id="4.6.1.1"/>
    </reaction>
</comment>
<evidence type="ECO:0000256" key="15">
    <source>
        <dbReference type="ARBA" id="ARBA00032637"/>
    </source>
</evidence>
<dbReference type="InterPro" id="IPR018297">
    <property type="entry name" value="A/G_cyclase_CS"/>
</dbReference>
<comment type="subcellular location">
    <subcellularLocation>
        <location evidence="2">Membrane</location>
    </subcellularLocation>
</comment>
<evidence type="ECO:0000256" key="9">
    <source>
        <dbReference type="ARBA" id="ARBA00022842"/>
    </source>
</evidence>
<evidence type="ECO:0000256" key="3">
    <source>
        <dbReference type="ARBA" id="ARBA00012201"/>
    </source>
</evidence>
<protein>
    <recommendedName>
        <fullName evidence="4">Adenylate cyclase</fullName>
        <ecNumber evidence="3">4.6.1.1</ecNumber>
    </recommendedName>
    <alternativeName>
        <fullName evidence="14">ATP pyrophosphate-lyase</fullName>
    </alternativeName>
    <alternativeName>
        <fullName evidence="15">Adenylyl cyclase</fullName>
    </alternativeName>
</protein>
<evidence type="ECO:0000256" key="4">
    <source>
        <dbReference type="ARBA" id="ARBA00021420"/>
    </source>
</evidence>
<dbReference type="InterPro" id="IPR029787">
    <property type="entry name" value="Nucleotide_cyclase"/>
</dbReference>
<evidence type="ECO:0000256" key="17">
    <source>
        <dbReference type="RuleBase" id="RU000405"/>
    </source>
</evidence>
<keyword evidence="6" id="KW-0479">Metal-binding</keyword>
<feature type="transmembrane region" description="Helical" evidence="18">
    <location>
        <begin position="166"/>
        <end position="185"/>
    </location>
</feature>
<evidence type="ECO:0000313" key="20">
    <source>
        <dbReference type="EMBL" id="KAB2932971.1"/>
    </source>
</evidence>
<gene>
    <name evidence="20" type="ORF">F9K24_08885</name>
</gene>
<dbReference type="PANTHER" id="PTHR11920:SF335">
    <property type="entry name" value="GUANYLATE CYCLASE"/>
    <property type="match status" value="1"/>
</dbReference>
<evidence type="ECO:0000256" key="2">
    <source>
        <dbReference type="ARBA" id="ARBA00004370"/>
    </source>
</evidence>
<comment type="caution">
    <text evidence="20">The sequence shown here is derived from an EMBL/GenBank/DDBJ whole genome shotgun (WGS) entry which is preliminary data.</text>
</comment>
<dbReference type="Gene3D" id="3.30.70.1230">
    <property type="entry name" value="Nucleotide cyclase"/>
    <property type="match status" value="1"/>
</dbReference>
<keyword evidence="13 17" id="KW-0456">Lyase</keyword>
<feature type="transmembrane region" description="Helical" evidence="18">
    <location>
        <begin position="50"/>
        <end position="69"/>
    </location>
</feature>
<feature type="transmembrane region" description="Helical" evidence="18">
    <location>
        <begin position="127"/>
        <end position="146"/>
    </location>
</feature>
<evidence type="ECO:0000256" key="11">
    <source>
        <dbReference type="ARBA" id="ARBA00022998"/>
    </source>
</evidence>
<evidence type="ECO:0000313" key="21">
    <source>
        <dbReference type="Proteomes" id="UP000460298"/>
    </source>
</evidence>
<feature type="transmembrane region" description="Helical" evidence="18">
    <location>
        <begin position="78"/>
        <end position="97"/>
    </location>
</feature>
<sequence length="423" mass="47593">MKPLLRLLVRLIGDPRLDPLSARLFNSVSIVNGVLNLLGSFAALTLPDPVRLFLLHFISGSLFLLYYFISRFRSQHRSLFWLFNLTILVFLSFNWFWNGGSVGGAHYYFIPALVIATILLDGRRPYLIYGISLLVVGSLFAIEYLYPEWITMYPSREDRLMDAGGNYLFVQLLTGILIFILTNSLEFERLKSDRLLRNILPLTVAEELKKRDRVTPRGYSSATVLFADLTGFTAASADLNPEQLIKELDQLFASFDHAVRATGLEKIKTIGDAYMAAGGIPDENQTHSVDAVLCALRFQKLMKRHSTASEPARNWRLRVGIHCGPVITGVVGTDKFVYDVWGDTVNTASRMESAGLPGEVNISKDMYERVKDFFICEDRGLLPVKGKGDMAMYLVKGIRPELEGRPNHPNAEFKALYARLKGL</sequence>
<name>A0A833M217_9LEPT</name>
<evidence type="ECO:0000256" key="14">
    <source>
        <dbReference type="ARBA" id="ARBA00032597"/>
    </source>
</evidence>
<reference evidence="20 21" key="1">
    <citation type="submission" date="2019-10" db="EMBL/GenBank/DDBJ databases">
        <title>Extracellular Electron Transfer in a Candidatus Methanoperedens spp. Enrichment Culture.</title>
        <authorList>
            <person name="Berger S."/>
            <person name="Rangel Shaw D."/>
            <person name="Berben T."/>
            <person name="In 'T Zandt M."/>
            <person name="Frank J."/>
            <person name="Reimann J."/>
            <person name="Jetten M.S.M."/>
            <person name="Welte C.U."/>
        </authorList>
    </citation>
    <scope>NUCLEOTIDE SEQUENCE [LARGE SCALE GENOMIC DNA]</scope>
    <source>
        <strain evidence="20">SB12</strain>
    </source>
</reference>
<dbReference type="Pfam" id="PF00211">
    <property type="entry name" value="Guanylate_cyc"/>
    <property type="match status" value="1"/>
</dbReference>
<evidence type="ECO:0000256" key="16">
    <source>
        <dbReference type="ARBA" id="ARBA00064436"/>
    </source>
</evidence>
<dbReference type="GO" id="GO:0006171">
    <property type="term" value="P:cAMP biosynthetic process"/>
    <property type="evidence" value="ECO:0007669"/>
    <property type="project" value="UniProtKB-KW"/>
</dbReference>
<dbReference type="AlphaFoldDB" id="A0A833M217"/>
<comment type="subunit">
    <text evidence="16">Homodimer. Can also exist as monomer.</text>
</comment>
<keyword evidence="9" id="KW-0460">Magnesium</keyword>
<evidence type="ECO:0000256" key="7">
    <source>
        <dbReference type="ARBA" id="ARBA00022741"/>
    </source>
</evidence>
<dbReference type="GO" id="GO:0004016">
    <property type="term" value="F:adenylate cyclase activity"/>
    <property type="evidence" value="ECO:0007669"/>
    <property type="project" value="UniProtKB-EC"/>
</dbReference>
<dbReference type="InterPro" id="IPR050401">
    <property type="entry name" value="Cyclic_nucleotide_synthase"/>
</dbReference>
<dbReference type="EC" id="4.6.1.1" evidence="3"/>
<dbReference type="GO" id="GO:0005524">
    <property type="term" value="F:ATP binding"/>
    <property type="evidence" value="ECO:0007669"/>
    <property type="project" value="UniProtKB-KW"/>
</dbReference>
<dbReference type="InterPro" id="IPR001054">
    <property type="entry name" value="A/G_cyclase"/>
</dbReference>
<evidence type="ECO:0000256" key="5">
    <source>
        <dbReference type="ARBA" id="ARBA00022692"/>
    </source>
</evidence>
<feature type="transmembrane region" description="Helical" evidence="18">
    <location>
        <begin position="20"/>
        <end position="44"/>
    </location>
</feature>
<keyword evidence="8" id="KW-0067">ATP-binding</keyword>
<dbReference type="EMBL" id="WBUI01000007">
    <property type="protein sequence ID" value="KAB2932971.1"/>
    <property type="molecule type" value="Genomic_DNA"/>
</dbReference>
<proteinExistence type="inferred from homology"/>
<accession>A0A833M217</accession>
<dbReference type="Proteomes" id="UP000460298">
    <property type="component" value="Unassembled WGS sequence"/>
</dbReference>
<organism evidence="20 21">
    <name type="scientific">Leptonema illini</name>
    <dbReference type="NCBI Taxonomy" id="183"/>
    <lineage>
        <taxon>Bacteria</taxon>
        <taxon>Pseudomonadati</taxon>
        <taxon>Spirochaetota</taxon>
        <taxon>Spirochaetia</taxon>
        <taxon>Leptospirales</taxon>
        <taxon>Leptospiraceae</taxon>
        <taxon>Leptonema</taxon>
    </lineage>
</organism>
<keyword evidence="5 18" id="KW-0812">Transmembrane</keyword>
<dbReference type="CDD" id="cd07302">
    <property type="entry name" value="CHD"/>
    <property type="match status" value="1"/>
</dbReference>